<reference evidence="2" key="1">
    <citation type="submission" date="2022-08" db="EMBL/GenBank/DDBJ databases">
        <authorList>
            <consortium name="DOE Joint Genome Institute"/>
            <person name="Min B."/>
            <person name="Riley R."/>
            <person name="Sierra-Patev S."/>
            <person name="Naranjo-Ortiz M."/>
            <person name="Looney B."/>
            <person name="Konkel Z."/>
            <person name="Slot J.C."/>
            <person name="Sakamoto Y."/>
            <person name="Steenwyk J.L."/>
            <person name="Rokas A."/>
            <person name="Carro J."/>
            <person name="Camarero S."/>
            <person name="Ferreira P."/>
            <person name="Molpeceres G."/>
            <person name="Ruiz-Duenas F.J."/>
            <person name="Serrano A."/>
            <person name="Henrissat B."/>
            <person name="Drula E."/>
            <person name="Hughes K.W."/>
            <person name="Mata J.L."/>
            <person name="Ishikawa N.K."/>
            <person name="Vargas-Isla R."/>
            <person name="Ushijima S."/>
            <person name="Smith C.A."/>
            <person name="Ahrendt S."/>
            <person name="Andreopoulos W."/>
            <person name="He G."/>
            <person name="Labutti K."/>
            <person name="Lipzen A."/>
            <person name="Ng V."/>
            <person name="Sandor L."/>
            <person name="Barry K."/>
            <person name="Martinez A.T."/>
            <person name="Xiao Y."/>
            <person name="Gibbons J.G."/>
            <person name="Terashima K."/>
            <person name="Hibbett D.S."/>
            <person name="Grigoriev I.V."/>
        </authorList>
    </citation>
    <scope>NUCLEOTIDE SEQUENCE</scope>
    <source>
        <strain evidence="2">TFB9207</strain>
    </source>
</reference>
<dbReference type="AlphaFoldDB" id="A0AA38UFN7"/>
<sequence length="363" mass="41782">MTQHTPNKVDETRAKLSGIRRSGPSIAQEGRQRRTHVRGLENYLKTLPLEQKLKKNHGIEEKNLERREKHAKFEAGLEKEDGSPTASLISVASEEWNTIRRSKTLFERVKDYIPAKFLAWMLEMNDAEDEAKPGKNQPPAQRLDALDSTAGVVRPALEELIETEADPTKSRVIEIPHPLLPMASYHRYLPLPIFTDENLLFIKNNLSTFKTEKIYLPNTTEKTTILLLSDITEKLGIDRAKATSNEGLSYPKFQRAAANFFRFETERDPKGKEGNRSNWTQRHFLFWTNRPDAEDTYHIWKPREYEMRIDRQNYSTAFDINNYRLAWNRVQMTIDNQQFPAAAIPSQAASAPTTESGPSSARR</sequence>
<organism evidence="2 3">
    <name type="scientific">Lentinula raphanica</name>
    <dbReference type="NCBI Taxonomy" id="153919"/>
    <lineage>
        <taxon>Eukaryota</taxon>
        <taxon>Fungi</taxon>
        <taxon>Dikarya</taxon>
        <taxon>Basidiomycota</taxon>
        <taxon>Agaricomycotina</taxon>
        <taxon>Agaricomycetes</taxon>
        <taxon>Agaricomycetidae</taxon>
        <taxon>Agaricales</taxon>
        <taxon>Marasmiineae</taxon>
        <taxon>Omphalotaceae</taxon>
        <taxon>Lentinula</taxon>
    </lineage>
</organism>
<accession>A0AA38UFN7</accession>
<keyword evidence="3" id="KW-1185">Reference proteome</keyword>
<name>A0AA38UFN7_9AGAR</name>
<gene>
    <name evidence="2" type="ORF">F5878DRAFT_663020</name>
</gene>
<evidence type="ECO:0000256" key="1">
    <source>
        <dbReference type="SAM" id="MobiDB-lite"/>
    </source>
</evidence>
<comment type="caution">
    <text evidence="2">The sequence shown here is derived from an EMBL/GenBank/DDBJ whole genome shotgun (WGS) entry which is preliminary data.</text>
</comment>
<feature type="compositionally biased region" description="Low complexity" evidence="1">
    <location>
        <begin position="343"/>
        <end position="352"/>
    </location>
</feature>
<proteinExistence type="predicted"/>
<protein>
    <submittedName>
        <fullName evidence="2">Uncharacterized protein</fullName>
    </submittedName>
</protein>
<dbReference type="Proteomes" id="UP001163846">
    <property type="component" value="Unassembled WGS sequence"/>
</dbReference>
<feature type="region of interest" description="Disordered" evidence="1">
    <location>
        <begin position="343"/>
        <end position="363"/>
    </location>
</feature>
<evidence type="ECO:0000313" key="2">
    <source>
        <dbReference type="EMBL" id="KAJ3836372.1"/>
    </source>
</evidence>
<feature type="region of interest" description="Disordered" evidence="1">
    <location>
        <begin position="1"/>
        <end position="34"/>
    </location>
</feature>
<feature type="compositionally biased region" description="Polar residues" evidence="1">
    <location>
        <begin position="353"/>
        <end position="363"/>
    </location>
</feature>
<evidence type="ECO:0000313" key="3">
    <source>
        <dbReference type="Proteomes" id="UP001163846"/>
    </source>
</evidence>
<dbReference type="EMBL" id="MU806325">
    <property type="protein sequence ID" value="KAJ3836372.1"/>
    <property type="molecule type" value="Genomic_DNA"/>
</dbReference>